<accession>A0A150RDX2</accession>
<feature type="chain" id="PRO_5007567953" description="Secreted protein" evidence="2">
    <location>
        <begin position="25"/>
        <end position="222"/>
    </location>
</feature>
<protein>
    <recommendedName>
        <fullName evidence="5">Secreted protein</fullName>
    </recommendedName>
</protein>
<name>A0A150RDX2_SORCE</name>
<comment type="caution">
    <text evidence="3">The sequence shown here is derived from an EMBL/GenBank/DDBJ whole genome shotgun (WGS) entry which is preliminary data.</text>
</comment>
<keyword evidence="2" id="KW-0732">Signal</keyword>
<gene>
    <name evidence="3" type="ORF">BE18_41605</name>
</gene>
<feature type="compositionally biased region" description="Low complexity" evidence="1">
    <location>
        <begin position="32"/>
        <end position="41"/>
    </location>
</feature>
<evidence type="ECO:0000256" key="1">
    <source>
        <dbReference type="SAM" id="MobiDB-lite"/>
    </source>
</evidence>
<feature type="signal peptide" evidence="2">
    <location>
        <begin position="1"/>
        <end position="24"/>
    </location>
</feature>
<dbReference type="Proteomes" id="UP000075515">
    <property type="component" value="Unassembled WGS sequence"/>
</dbReference>
<organism evidence="3 4">
    <name type="scientific">Sorangium cellulosum</name>
    <name type="common">Polyangium cellulosum</name>
    <dbReference type="NCBI Taxonomy" id="56"/>
    <lineage>
        <taxon>Bacteria</taxon>
        <taxon>Pseudomonadati</taxon>
        <taxon>Myxococcota</taxon>
        <taxon>Polyangia</taxon>
        <taxon>Polyangiales</taxon>
        <taxon>Polyangiaceae</taxon>
        <taxon>Sorangium</taxon>
    </lineage>
</organism>
<sequence>MGDMGHARRFLAAALIPAAAAVAAACGAPVEGPQGSSQAAGSSGGGAGGVSAGSTEAGGAGTEGTGAAGAGVGGAGAGGSCIPFSEPPGAECSPSLQCKSTAMSCACSGADTLCSSSQTGQPNDVHPPKSLPPEGGCCDTEGLVCGYETCGPICRCTNGAWSCQAPDVCPPFECPADPSQLDGQRCERFLGEVCARCSPPWSCTCELQPTGAAVWACVEIPC</sequence>
<proteinExistence type="predicted"/>
<evidence type="ECO:0000313" key="3">
    <source>
        <dbReference type="EMBL" id="KYF78402.1"/>
    </source>
</evidence>
<evidence type="ECO:0008006" key="5">
    <source>
        <dbReference type="Google" id="ProtNLM"/>
    </source>
</evidence>
<dbReference type="EMBL" id="JEMC01003807">
    <property type="protein sequence ID" value="KYF78402.1"/>
    <property type="molecule type" value="Genomic_DNA"/>
</dbReference>
<feature type="region of interest" description="Disordered" evidence="1">
    <location>
        <begin position="32"/>
        <end position="64"/>
    </location>
</feature>
<evidence type="ECO:0000313" key="4">
    <source>
        <dbReference type="Proteomes" id="UP000075515"/>
    </source>
</evidence>
<reference evidence="3 4" key="1">
    <citation type="submission" date="2014-02" db="EMBL/GenBank/DDBJ databases">
        <title>The small core and large imbalanced accessory genome model reveals a collaborative survival strategy of Sorangium cellulosum strains in nature.</title>
        <authorList>
            <person name="Han K."/>
            <person name="Peng R."/>
            <person name="Blom J."/>
            <person name="Li Y.-Z."/>
        </authorList>
    </citation>
    <scope>NUCLEOTIDE SEQUENCE [LARGE SCALE GENOMIC DNA]</scope>
    <source>
        <strain evidence="3 4">So0149</strain>
    </source>
</reference>
<feature type="compositionally biased region" description="Gly residues" evidence="1">
    <location>
        <begin position="42"/>
        <end position="64"/>
    </location>
</feature>
<evidence type="ECO:0000256" key="2">
    <source>
        <dbReference type="SAM" id="SignalP"/>
    </source>
</evidence>
<dbReference type="AlphaFoldDB" id="A0A150RDX2"/>